<feature type="transmembrane region" description="Helical" evidence="1">
    <location>
        <begin position="7"/>
        <end position="27"/>
    </location>
</feature>
<dbReference type="EMBL" id="PVWO01000652">
    <property type="protein sequence ID" value="PSB41007.1"/>
    <property type="molecule type" value="Genomic_DNA"/>
</dbReference>
<organism evidence="2 3">
    <name type="scientific">Chamaesiphon polymorphus CCALA 037</name>
    <dbReference type="NCBI Taxonomy" id="2107692"/>
    <lineage>
        <taxon>Bacteria</taxon>
        <taxon>Bacillati</taxon>
        <taxon>Cyanobacteriota</taxon>
        <taxon>Cyanophyceae</taxon>
        <taxon>Gomontiellales</taxon>
        <taxon>Chamaesiphonaceae</taxon>
        <taxon>Chamaesiphon</taxon>
    </lineage>
</organism>
<dbReference type="Proteomes" id="UP000238937">
    <property type="component" value="Unassembled WGS sequence"/>
</dbReference>
<evidence type="ECO:0000313" key="3">
    <source>
        <dbReference type="Proteomes" id="UP000238937"/>
    </source>
</evidence>
<evidence type="ECO:0000256" key="1">
    <source>
        <dbReference type="SAM" id="Phobius"/>
    </source>
</evidence>
<keyword evidence="1" id="KW-0472">Membrane</keyword>
<feature type="transmembrane region" description="Helical" evidence="1">
    <location>
        <begin position="39"/>
        <end position="60"/>
    </location>
</feature>
<evidence type="ECO:0000313" key="2">
    <source>
        <dbReference type="EMBL" id="PSB41007.1"/>
    </source>
</evidence>
<protein>
    <submittedName>
        <fullName evidence="2">Uncharacterized protein</fullName>
    </submittedName>
</protein>
<dbReference type="AlphaFoldDB" id="A0A2T1F7M9"/>
<keyword evidence="1" id="KW-1133">Transmembrane helix</keyword>
<accession>A0A2T1F7M9</accession>
<keyword evidence="1" id="KW-0812">Transmembrane</keyword>
<reference evidence="2 3" key="1">
    <citation type="submission" date="2018-03" db="EMBL/GenBank/DDBJ databases">
        <title>The ancient ancestry and fast evolution of plastids.</title>
        <authorList>
            <person name="Moore K.R."/>
            <person name="Magnabosco C."/>
            <person name="Momper L."/>
            <person name="Gold D.A."/>
            <person name="Bosak T."/>
            <person name="Fournier G.P."/>
        </authorList>
    </citation>
    <scope>NUCLEOTIDE SEQUENCE [LARGE SCALE GENOMIC DNA]</scope>
    <source>
        <strain evidence="2 3">CCALA 037</strain>
    </source>
</reference>
<gene>
    <name evidence="2" type="ORF">C7B77_27770</name>
</gene>
<feature type="transmembrane region" description="Helical" evidence="1">
    <location>
        <begin position="111"/>
        <end position="132"/>
    </location>
</feature>
<sequence>MIFLRSIAIWLIFITIESLNGTIRTLWLVPLLGDLRAHQLSFITGSLLILTIATIFIRWLNANSLARLMSVGVLWMLLTVTFEVALGRWAFGYSWAQIAADYNLFQGRLMAIGLVLLLFAPLLATKIWDVWIERPQRFS</sequence>
<name>A0A2T1F7M9_9CYAN</name>
<proteinExistence type="predicted"/>
<keyword evidence="3" id="KW-1185">Reference proteome</keyword>
<dbReference type="OrthoDB" id="5194395at2"/>
<feature type="transmembrane region" description="Helical" evidence="1">
    <location>
        <begin position="72"/>
        <end position="91"/>
    </location>
</feature>
<comment type="caution">
    <text evidence="2">The sequence shown here is derived from an EMBL/GenBank/DDBJ whole genome shotgun (WGS) entry which is preliminary data.</text>
</comment>